<organism evidence="5 6">
    <name type="scientific">Carboxydocella sporoproducens DSM 16521</name>
    <dbReference type="NCBI Taxonomy" id="1121270"/>
    <lineage>
        <taxon>Bacteria</taxon>
        <taxon>Bacillati</taxon>
        <taxon>Bacillota</taxon>
        <taxon>Clostridia</taxon>
        <taxon>Eubacteriales</taxon>
        <taxon>Clostridiales Family XVI. Incertae Sedis</taxon>
        <taxon>Carboxydocella</taxon>
    </lineage>
</organism>
<dbReference type="RefSeq" id="WP_078664846.1">
    <property type="nucleotide sequence ID" value="NZ_FUXM01000005.1"/>
</dbReference>
<sequence length="137" mass="15719">MNQGIKVFVYGTLLKGQSNHRLLHRALAGPVAAEVWGYALYQVTPAYPGAVPDEAGKIKGEIYWVDEELLRELDELEDYDPDTHSGLYIRQKTRTVDQQEVYIYVWTGPVRQEWEVPYEQQPWHSDWAGDQNPGTGN</sequence>
<feature type="domain" description="Gamma-glutamylcyclotransferase AIG2-like" evidence="4">
    <location>
        <begin position="7"/>
        <end position="124"/>
    </location>
</feature>
<evidence type="ECO:0000259" key="4">
    <source>
        <dbReference type="Pfam" id="PF06094"/>
    </source>
</evidence>
<name>A0A1T4MWN3_9FIRM</name>
<dbReference type="GO" id="GO:0005829">
    <property type="term" value="C:cytosol"/>
    <property type="evidence" value="ECO:0007669"/>
    <property type="project" value="TreeGrafter"/>
</dbReference>
<evidence type="ECO:0000256" key="1">
    <source>
        <dbReference type="ARBA" id="ARBA00008861"/>
    </source>
</evidence>
<dbReference type="GO" id="GO:0061929">
    <property type="term" value="F:gamma-glutamylaminecyclotransferase activity"/>
    <property type="evidence" value="ECO:0007669"/>
    <property type="project" value="InterPro"/>
</dbReference>
<dbReference type="SUPFAM" id="SSF110857">
    <property type="entry name" value="Gamma-glutamyl cyclotransferase-like"/>
    <property type="match status" value="1"/>
</dbReference>
<dbReference type="Proteomes" id="UP000189933">
    <property type="component" value="Unassembled WGS sequence"/>
</dbReference>
<dbReference type="InterPro" id="IPR039126">
    <property type="entry name" value="GGACT"/>
</dbReference>
<dbReference type="InterPro" id="IPR009288">
    <property type="entry name" value="AIG2-like_dom"/>
</dbReference>
<reference evidence="6" key="1">
    <citation type="submission" date="2017-02" db="EMBL/GenBank/DDBJ databases">
        <authorList>
            <person name="Varghese N."/>
            <person name="Submissions S."/>
        </authorList>
    </citation>
    <scope>NUCLEOTIDE SEQUENCE [LARGE SCALE GENOMIC DNA]</scope>
    <source>
        <strain evidence="6">DSM 16521</strain>
    </source>
</reference>
<keyword evidence="6" id="KW-1185">Reference proteome</keyword>
<evidence type="ECO:0000256" key="3">
    <source>
        <dbReference type="RuleBase" id="RU367036"/>
    </source>
</evidence>
<evidence type="ECO:0000256" key="2">
    <source>
        <dbReference type="PIRSR" id="PIRSR639126-1"/>
    </source>
</evidence>
<comment type="similarity">
    <text evidence="1 3">Belongs to the gamma-glutamylcyclotransferase family.</text>
</comment>
<protein>
    <recommendedName>
        <fullName evidence="3">Gamma-glutamylcyclotransferase family protein</fullName>
    </recommendedName>
</protein>
<dbReference type="Gene3D" id="3.10.490.10">
    <property type="entry name" value="Gamma-glutamyl cyclotransferase-like"/>
    <property type="match status" value="1"/>
</dbReference>
<accession>A0A1T4MWN3</accession>
<dbReference type="Pfam" id="PF06094">
    <property type="entry name" value="GGACT"/>
    <property type="match status" value="1"/>
</dbReference>
<dbReference type="CDD" id="cd06661">
    <property type="entry name" value="GGCT_like"/>
    <property type="match status" value="1"/>
</dbReference>
<dbReference type="GO" id="GO:0016740">
    <property type="term" value="F:transferase activity"/>
    <property type="evidence" value="ECO:0007669"/>
    <property type="project" value="UniProtKB-KW"/>
</dbReference>
<dbReference type="AlphaFoldDB" id="A0A1T4MWN3"/>
<gene>
    <name evidence="5" type="ORF">SAMN02745885_00740</name>
</gene>
<evidence type="ECO:0000313" key="5">
    <source>
        <dbReference type="EMBL" id="SJZ71321.1"/>
    </source>
</evidence>
<keyword evidence="5" id="KW-0808">Transferase</keyword>
<dbReference type="PANTHER" id="PTHR12510">
    <property type="entry name" value="TROPONIN C-AKIN-1 PROTEIN"/>
    <property type="match status" value="1"/>
</dbReference>
<dbReference type="OrthoDB" id="8538589at2"/>
<dbReference type="InterPro" id="IPR036568">
    <property type="entry name" value="GGCT-like_sf"/>
</dbReference>
<feature type="active site" description="Proton acceptor" evidence="2">
    <location>
        <position position="77"/>
    </location>
</feature>
<dbReference type="EMBL" id="FUXM01000005">
    <property type="protein sequence ID" value="SJZ71321.1"/>
    <property type="molecule type" value="Genomic_DNA"/>
</dbReference>
<evidence type="ECO:0000313" key="6">
    <source>
        <dbReference type="Proteomes" id="UP000189933"/>
    </source>
</evidence>
<dbReference type="PANTHER" id="PTHR12510:SF4">
    <property type="entry name" value="GAMMA-GLUTAMYLAMINECYCLOTRANSFERASE"/>
    <property type="match status" value="1"/>
</dbReference>
<dbReference type="InterPro" id="IPR013024">
    <property type="entry name" value="GGCT-like"/>
</dbReference>
<proteinExistence type="inferred from homology"/>